<name>A0AAW8LPW8_AGRTU</name>
<gene>
    <name evidence="1" type="ORF">J2W61_001463</name>
</gene>
<organism evidence="1 2">
    <name type="scientific">Agrobacterium tumefaciens</name>
    <dbReference type="NCBI Taxonomy" id="358"/>
    <lineage>
        <taxon>Bacteria</taxon>
        <taxon>Pseudomonadati</taxon>
        <taxon>Pseudomonadota</taxon>
        <taxon>Alphaproteobacteria</taxon>
        <taxon>Hyphomicrobiales</taxon>
        <taxon>Rhizobiaceae</taxon>
        <taxon>Rhizobium/Agrobacterium group</taxon>
        <taxon>Agrobacterium</taxon>
        <taxon>Agrobacterium tumefaciens complex</taxon>
    </lineage>
</organism>
<evidence type="ECO:0000313" key="1">
    <source>
        <dbReference type="EMBL" id="MDR6701635.1"/>
    </source>
</evidence>
<proteinExistence type="predicted"/>
<dbReference type="RefSeq" id="WP_209689019.1">
    <property type="nucleotide sequence ID" value="NZ_JAGIPM010000001.1"/>
</dbReference>
<accession>A0AAW8LPW8</accession>
<comment type="caution">
    <text evidence="1">The sequence shown here is derived from an EMBL/GenBank/DDBJ whole genome shotgun (WGS) entry which is preliminary data.</text>
</comment>
<sequence>MSGRDVLALVGIPLKAGHNHFVAVLLNADNIKFFAVELIYGDKRGFGILFIGKVFKQHVGDFDTATNGLVFRNDEMFGGIGLVWAIHGGFLSLPHHIHPYTLSCKHIIITNYPQACFKSALAYTFMPTHKGATMAHGVKLDTLSMEDLQSLIGDAQKALSVKVDMERAELMKKLQALDAIAPAKVSAGRQRNASAYTHKHPKSGHEWLGRGNVPEAWSDILPKDATKEDRARLLAPYRIDLK</sequence>
<dbReference type="AlphaFoldDB" id="A0AAW8LPW8"/>
<reference evidence="1" key="1">
    <citation type="submission" date="2023-07" db="EMBL/GenBank/DDBJ databases">
        <title>Sorghum-associated microbial communities from plants grown in Nebraska, USA.</title>
        <authorList>
            <person name="Schachtman D."/>
        </authorList>
    </citation>
    <scope>NUCLEOTIDE SEQUENCE</scope>
    <source>
        <strain evidence="1">1457</strain>
    </source>
</reference>
<evidence type="ECO:0000313" key="2">
    <source>
        <dbReference type="Proteomes" id="UP001265315"/>
    </source>
</evidence>
<dbReference type="Proteomes" id="UP001265315">
    <property type="component" value="Unassembled WGS sequence"/>
</dbReference>
<protein>
    <submittedName>
        <fullName evidence="1">Uncharacterized protein</fullName>
    </submittedName>
</protein>
<dbReference type="EMBL" id="JAVDSW010000001">
    <property type="protein sequence ID" value="MDR6701635.1"/>
    <property type="molecule type" value="Genomic_DNA"/>
</dbReference>